<protein>
    <recommendedName>
        <fullName evidence="1">3-keto-alpha-glucoside-1,2-lyase/3-keto-2-hydroxy-glucal hydratase domain-containing protein</fullName>
    </recommendedName>
</protein>
<dbReference type="STRING" id="947013.SAMN04488109_4724"/>
<evidence type="ECO:0000313" key="3">
    <source>
        <dbReference type="Proteomes" id="UP000184212"/>
    </source>
</evidence>
<dbReference type="EMBL" id="FQWQ01000003">
    <property type="protein sequence ID" value="SHH63043.1"/>
    <property type="molecule type" value="Genomic_DNA"/>
</dbReference>
<evidence type="ECO:0000259" key="1">
    <source>
        <dbReference type="Pfam" id="PF06439"/>
    </source>
</evidence>
<proteinExistence type="predicted"/>
<dbReference type="AlphaFoldDB" id="A0A1M5UK63"/>
<dbReference type="Proteomes" id="UP000184212">
    <property type="component" value="Unassembled WGS sequence"/>
</dbReference>
<dbReference type="OrthoDB" id="259356at2"/>
<feature type="domain" description="3-keto-alpha-glucoside-1,2-lyase/3-keto-2-hydroxy-glucal hydratase" evidence="1">
    <location>
        <begin position="24"/>
        <end position="265"/>
    </location>
</feature>
<dbReference type="RefSeq" id="WP_073138952.1">
    <property type="nucleotide sequence ID" value="NZ_FQWQ01000003.1"/>
</dbReference>
<reference evidence="2 3" key="1">
    <citation type="submission" date="2016-11" db="EMBL/GenBank/DDBJ databases">
        <authorList>
            <person name="Jaros S."/>
            <person name="Januszkiewicz K."/>
            <person name="Wedrychowicz H."/>
        </authorList>
    </citation>
    <scope>NUCLEOTIDE SEQUENCE [LARGE SCALE GENOMIC DNA]</scope>
    <source>
        <strain evidence="2 3">DSM 24574</strain>
    </source>
</reference>
<dbReference type="InterPro" id="IPR010496">
    <property type="entry name" value="AL/BT2_dom"/>
</dbReference>
<accession>A0A1M5UK63</accession>
<keyword evidence="3" id="KW-1185">Reference proteome</keyword>
<name>A0A1M5UK63_9BACT</name>
<sequence length="276" mass="31007">MRQSILLLFSVLLSTKGISQDPPWTKLLTEKDLAGWDTYLGPSYDTILNVWDHTPLGLNTDPLKVFSIVTIDGRAALRISGERFGGISTQRAFKNYHLRLEFKWGQSKSHPKKNNKRDSGLLYHAVGEHGADFGFWMRSQEFQLQEGDCGDYWGVAGGSFEVTAKGDSANYIYNPKEKLLLFNEKSPQGRHCIKNPDAEKPSGEWNVVELYCYGGTAVHVMNGKVVMVLQHSSQLDNGKLTPLQEGKIQLQSEGAEVYYRNIEIQSISKIPANLLR</sequence>
<evidence type="ECO:0000313" key="2">
    <source>
        <dbReference type="EMBL" id="SHH63043.1"/>
    </source>
</evidence>
<organism evidence="2 3">
    <name type="scientific">Chryseolinea serpens</name>
    <dbReference type="NCBI Taxonomy" id="947013"/>
    <lineage>
        <taxon>Bacteria</taxon>
        <taxon>Pseudomonadati</taxon>
        <taxon>Bacteroidota</taxon>
        <taxon>Cytophagia</taxon>
        <taxon>Cytophagales</taxon>
        <taxon>Fulvivirgaceae</taxon>
        <taxon>Chryseolinea</taxon>
    </lineage>
</organism>
<gene>
    <name evidence="2" type="ORF">SAMN04488109_4724</name>
</gene>
<dbReference type="GO" id="GO:0016787">
    <property type="term" value="F:hydrolase activity"/>
    <property type="evidence" value="ECO:0007669"/>
    <property type="project" value="InterPro"/>
</dbReference>
<dbReference type="Pfam" id="PF06439">
    <property type="entry name" value="3keto-disac_hyd"/>
    <property type="match status" value="1"/>
</dbReference>
<dbReference type="Gene3D" id="2.60.120.560">
    <property type="entry name" value="Exo-inulinase, domain 1"/>
    <property type="match status" value="1"/>
</dbReference>